<dbReference type="OrthoDB" id="9987187at2759"/>
<keyword evidence="2 7" id="KW-0732">Signal</keyword>
<dbReference type="SUPFAM" id="SSF57625">
    <property type="entry name" value="Invertebrate chitin-binding proteins"/>
    <property type="match status" value="1"/>
</dbReference>
<evidence type="ECO:0000313" key="10">
    <source>
        <dbReference type="Proteomes" id="UP001153712"/>
    </source>
</evidence>
<evidence type="ECO:0000313" key="9">
    <source>
        <dbReference type="EMBL" id="CAG9857472.1"/>
    </source>
</evidence>
<feature type="region of interest" description="Disordered" evidence="6">
    <location>
        <begin position="95"/>
        <end position="116"/>
    </location>
</feature>
<feature type="domain" description="Chitin-binding type-2" evidence="8">
    <location>
        <begin position="34"/>
        <end position="91"/>
    </location>
</feature>
<dbReference type="InterPro" id="IPR051940">
    <property type="entry name" value="Chitin_bind-dev_reg"/>
</dbReference>
<sequence>MKTFILTVAITAAICLAFNGQEATGAHIPRVPGPPHCTNATEGKLYPDPYDCGKYYICSESEAVEMNCYPGTWFNPANGECDYPKNVPCVVSVTTTQGTTSKPPKHEADPTVTPSE</sequence>
<dbReference type="PANTHER" id="PTHR23301">
    <property type="entry name" value="CHITIN BINDING PERITROPHIN-A"/>
    <property type="match status" value="1"/>
</dbReference>
<evidence type="ECO:0000256" key="4">
    <source>
        <dbReference type="ARBA" id="ARBA00023157"/>
    </source>
</evidence>
<keyword evidence="4" id="KW-1015">Disulfide bond</keyword>
<keyword evidence="10" id="KW-1185">Reference proteome</keyword>
<evidence type="ECO:0000256" key="2">
    <source>
        <dbReference type="ARBA" id="ARBA00022729"/>
    </source>
</evidence>
<dbReference type="Proteomes" id="UP001153712">
    <property type="component" value="Chromosome 14"/>
</dbReference>
<dbReference type="SMART" id="SM00494">
    <property type="entry name" value="ChtBD2"/>
    <property type="match status" value="1"/>
</dbReference>
<dbReference type="InterPro" id="IPR036508">
    <property type="entry name" value="Chitin-bd_dom_sf"/>
</dbReference>
<dbReference type="AlphaFoldDB" id="A0A9N9TM86"/>
<evidence type="ECO:0000256" key="7">
    <source>
        <dbReference type="SAM" id="SignalP"/>
    </source>
</evidence>
<name>A0A9N9TM86_PHYSR</name>
<dbReference type="PANTHER" id="PTHR23301:SF106">
    <property type="entry name" value="CHITIN-BINDING TYPE-2 DOMAIN-CONTAINING PROTEIN-RELATED"/>
    <property type="match status" value="1"/>
</dbReference>
<dbReference type="PROSITE" id="PS50940">
    <property type="entry name" value="CHIT_BIND_II"/>
    <property type="match status" value="1"/>
</dbReference>
<feature type="chain" id="PRO_5040270986" description="Chitin-binding type-2 domain-containing protein" evidence="7">
    <location>
        <begin position="18"/>
        <end position="116"/>
    </location>
</feature>
<organism evidence="9 10">
    <name type="scientific">Phyllotreta striolata</name>
    <name type="common">Striped flea beetle</name>
    <name type="synonym">Crioceris striolata</name>
    <dbReference type="NCBI Taxonomy" id="444603"/>
    <lineage>
        <taxon>Eukaryota</taxon>
        <taxon>Metazoa</taxon>
        <taxon>Ecdysozoa</taxon>
        <taxon>Arthropoda</taxon>
        <taxon>Hexapoda</taxon>
        <taxon>Insecta</taxon>
        <taxon>Pterygota</taxon>
        <taxon>Neoptera</taxon>
        <taxon>Endopterygota</taxon>
        <taxon>Coleoptera</taxon>
        <taxon>Polyphaga</taxon>
        <taxon>Cucujiformia</taxon>
        <taxon>Chrysomeloidea</taxon>
        <taxon>Chrysomelidae</taxon>
        <taxon>Galerucinae</taxon>
        <taxon>Alticini</taxon>
        <taxon>Phyllotreta</taxon>
    </lineage>
</organism>
<evidence type="ECO:0000256" key="5">
    <source>
        <dbReference type="ARBA" id="ARBA00023180"/>
    </source>
</evidence>
<evidence type="ECO:0000256" key="3">
    <source>
        <dbReference type="ARBA" id="ARBA00022737"/>
    </source>
</evidence>
<keyword evidence="5" id="KW-0325">Glycoprotein</keyword>
<keyword evidence="1" id="KW-0147">Chitin-binding</keyword>
<feature type="signal peptide" evidence="7">
    <location>
        <begin position="1"/>
        <end position="17"/>
    </location>
</feature>
<accession>A0A9N9TM86</accession>
<keyword evidence="3" id="KW-0677">Repeat</keyword>
<evidence type="ECO:0000256" key="6">
    <source>
        <dbReference type="SAM" id="MobiDB-lite"/>
    </source>
</evidence>
<evidence type="ECO:0000259" key="8">
    <source>
        <dbReference type="PROSITE" id="PS50940"/>
    </source>
</evidence>
<reference evidence="9" key="1">
    <citation type="submission" date="2022-01" db="EMBL/GenBank/DDBJ databases">
        <authorList>
            <person name="King R."/>
        </authorList>
    </citation>
    <scope>NUCLEOTIDE SEQUENCE</scope>
</reference>
<gene>
    <name evidence="9" type="ORF">PHYEVI_LOCUS3877</name>
</gene>
<dbReference type="EMBL" id="OU900107">
    <property type="protein sequence ID" value="CAG9857472.1"/>
    <property type="molecule type" value="Genomic_DNA"/>
</dbReference>
<dbReference type="InterPro" id="IPR002557">
    <property type="entry name" value="Chitin-bd_dom"/>
</dbReference>
<dbReference type="Gene3D" id="2.170.140.10">
    <property type="entry name" value="Chitin binding domain"/>
    <property type="match status" value="1"/>
</dbReference>
<proteinExistence type="predicted"/>
<dbReference type="Pfam" id="PF01607">
    <property type="entry name" value="CBM_14"/>
    <property type="match status" value="1"/>
</dbReference>
<evidence type="ECO:0000256" key="1">
    <source>
        <dbReference type="ARBA" id="ARBA00022669"/>
    </source>
</evidence>
<dbReference type="GO" id="GO:0005576">
    <property type="term" value="C:extracellular region"/>
    <property type="evidence" value="ECO:0007669"/>
    <property type="project" value="InterPro"/>
</dbReference>
<dbReference type="GO" id="GO:0008061">
    <property type="term" value="F:chitin binding"/>
    <property type="evidence" value="ECO:0007669"/>
    <property type="project" value="UniProtKB-KW"/>
</dbReference>
<protein>
    <recommendedName>
        <fullName evidence="8">Chitin-binding type-2 domain-containing protein</fullName>
    </recommendedName>
</protein>